<reference evidence="3" key="1">
    <citation type="submission" date="2017-01" db="EMBL/GenBank/DDBJ databases">
        <authorList>
            <person name="Varghese N."/>
            <person name="Submissions S."/>
        </authorList>
    </citation>
    <scope>NUCLEOTIDE SEQUENCE [LARGE SCALE GENOMIC DNA]</scope>
    <source>
        <strain evidence="3">CGMCC 1.7737</strain>
    </source>
</reference>
<name>A0A1N6XZV6_9EURY</name>
<sequence length="161" mass="17626">MVEFFSGDESAVTATRDGESIVLAIDGQDYELSRETATQLQDAVGDALTERQEFFRTAGTFREDGSYEVSRRGADSSGNAKVFQSFDEMARLFDRLPDEFSAEEVGRTGITGSRRHLLVRHFAEHPDFPCRISLHNPLTAEKESGKSSVAGNDGNAEVGAD</sequence>
<protein>
    <submittedName>
        <fullName evidence="2">Uncharacterized protein</fullName>
    </submittedName>
</protein>
<gene>
    <name evidence="2" type="ORF">SAMN05421858_1344</name>
</gene>
<proteinExistence type="predicted"/>
<evidence type="ECO:0000313" key="3">
    <source>
        <dbReference type="Proteomes" id="UP000186914"/>
    </source>
</evidence>
<feature type="region of interest" description="Disordered" evidence="1">
    <location>
        <begin position="139"/>
        <end position="161"/>
    </location>
</feature>
<dbReference type="AlphaFoldDB" id="A0A1N6XZV6"/>
<dbReference type="Proteomes" id="UP000186914">
    <property type="component" value="Unassembled WGS sequence"/>
</dbReference>
<dbReference type="Pfam" id="PF24372">
    <property type="entry name" value="DUF7528"/>
    <property type="match status" value="1"/>
</dbReference>
<keyword evidence="3" id="KW-1185">Reference proteome</keyword>
<evidence type="ECO:0000313" key="2">
    <source>
        <dbReference type="EMBL" id="SIR07955.1"/>
    </source>
</evidence>
<evidence type="ECO:0000256" key="1">
    <source>
        <dbReference type="SAM" id="MobiDB-lite"/>
    </source>
</evidence>
<dbReference type="EMBL" id="FTNO01000001">
    <property type="protein sequence ID" value="SIR07955.1"/>
    <property type="molecule type" value="Genomic_DNA"/>
</dbReference>
<organism evidence="2 3">
    <name type="scientific">Haladaptatus litoreus</name>
    <dbReference type="NCBI Taxonomy" id="553468"/>
    <lineage>
        <taxon>Archaea</taxon>
        <taxon>Methanobacteriati</taxon>
        <taxon>Methanobacteriota</taxon>
        <taxon>Stenosarchaea group</taxon>
        <taxon>Halobacteria</taxon>
        <taxon>Halobacteriales</taxon>
        <taxon>Haladaptataceae</taxon>
        <taxon>Haladaptatus</taxon>
    </lineage>
</organism>
<accession>A0A1N6XZV6</accession>
<dbReference type="InterPro" id="IPR055950">
    <property type="entry name" value="DUF7528"/>
</dbReference>